<dbReference type="InterPro" id="IPR036680">
    <property type="entry name" value="SPOR-like_sf"/>
</dbReference>
<dbReference type="Proteomes" id="UP000509414">
    <property type="component" value="Chromosome"/>
</dbReference>
<dbReference type="RefSeq" id="WP_178696918.1">
    <property type="nucleotide sequence ID" value="NZ_CP049075.1"/>
</dbReference>
<feature type="compositionally biased region" description="Polar residues" evidence="1">
    <location>
        <begin position="171"/>
        <end position="182"/>
    </location>
</feature>
<dbReference type="PROSITE" id="PS51724">
    <property type="entry name" value="SPOR"/>
    <property type="match status" value="1"/>
</dbReference>
<dbReference type="Pfam" id="PF05036">
    <property type="entry name" value="SPOR"/>
    <property type="match status" value="1"/>
</dbReference>
<dbReference type="GO" id="GO:0042834">
    <property type="term" value="F:peptidoglycan binding"/>
    <property type="evidence" value="ECO:0007669"/>
    <property type="project" value="InterPro"/>
</dbReference>
<keyword evidence="2" id="KW-0812">Transmembrane</keyword>
<evidence type="ECO:0000259" key="3">
    <source>
        <dbReference type="PROSITE" id="PS51724"/>
    </source>
</evidence>
<evidence type="ECO:0000256" key="2">
    <source>
        <dbReference type="SAM" id="Phobius"/>
    </source>
</evidence>
<name>A0A7H9CJ58_9BACT</name>
<evidence type="ECO:0000313" key="5">
    <source>
        <dbReference type="Proteomes" id="UP000509414"/>
    </source>
</evidence>
<dbReference type="SUPFAM" id="SSF110997">
    <property type="entry name" value="Sporulation related repeat"/>
    <property type="match status" value="1"/>
</dbReference>
<accession>A0A7H9CJ58</accession>
<keyword evidence="5" id="KW-1185">Reference proteome</keyword>
<dbReference type="EMBL" id="CP049075">
    <property type="protein sequence ID" value="QLI04769.1"/>
    <property type="molecule type" value="Genomic_DNA"/>
</dbReference>
<reference evidence="4 5" key="1">
    <citation type="submission" date="2020-02" db="EMBL/GenBank/DDBJ databases">
        <title>Complete genome sequence of the novel Campylobacter species Candidatus Campylobacter infans.</title>
        <authorList>
            <person name="Duim B."/>
            <person name="Zomer A."/>
            <person name="van der Graaf L."/>
            <person name="Wagenaar J."/>
        </authorList>
    </citation>
    <scope>NUCLEOTIDE SEQUENCE [LARGE SCALE GENOMIC DNA]</scope>
    <source>
        <strain evidence="4 5">19S00001</strain>
    </source>
</reference>
<feature type="domain" description="SPOR" evidence="3">
    <location>
        <begin position="182"/>
        <end position="261"/>
    </location>
</feature>
<dbReference type="AlphaFoldDB" id="A0A7H9CJ58"/>
<keyword evidence="2" id="KW-1133">Transmembrane helix</keyword>
<evidence type="ECO:0000313" key="4">
    <source>
        <dbReference type="EMBL" id="QLI04769.1"/>
    </source>
</evidence>
<dbReference type="KEGG" id="cinf:CINF_0220"/>
<protein>
    <submittedName>
        <fullName evidence="4">SPOR domain-containing protein</fullName>
    </submittedName>
</protein>
<keyword evidence="2" id="KW-0472">Membrane</keyword>
<feature type="region of interest" description="Disordered" evidence="1">
    <location>
        <begin position="127"/>
        <end position="182"/>
    </location>
</feature>
<feature type="transmembrane region" description="Helical" evidence="2">
    <location>
        <begin position="26"/>
        <end position="47"/>
    </location>
</feature>
<sequence>MEEHQDLQDILLDKEEEQGTSKIRKFITTVVSLVILFLVVVIVVKFINSDSNKDSDLISNETLILPEESQMPENKPQNYNQANMAQNGSFTMPPNFETPSKPANNDELFAPVASDDGFNKPSIELKPEILEPMPSKPVDVNIKQDPEPSMPSKPEPKQQNIAKIEKPSPKPQASTQKPSTNTQIAKGTYVQVASLSTITPNNAFFKKIKDAGYSYTTYKTIVNGKHTIKVLIGPFTQGELNENIGKIKADISNSAFIYRVK</sequence>
<gene>
    <name evidence="4" type="ORF">CINF_0220</name>
</gene>
<proteinExistence type="predicted"/>
<organism evidence="4 5">
    <name type="scientific">Candidatus Campylobacter infans</name>
    <dbReference type="NCBI Taxonomy" id="2561898"/>
    <lineage>
        <taxon>Bacteria</taxon>
        <taxon>Pseudomonadati</taxon>
        <taxon>Campylobacterota</taxon>
        <taxon>Epsilonproteobacteria</taxon>
        <taxon>Campylobacterales</taxon>
        <taxon>Campylobacteraceae</taxon>
        <taxon>Campylobacter</taxon>
    </lineage>
</organism>
<dbReference type="InterPro" id="IPR007730">
    <property type="entry name" value="SPOR-like_dom"/>
</dbReference>
<evidence type="ECO:0000256" key="1">
    <source>
        <dbReference type="SAM" id="MobiDB-lite"/>
    </source>
</evidence>